<dbReference type="SMART" id="SM00448">
    <property type="entry name" value="REC"/>
    <property type="match status" value="1"/>
</dbReference>
<dbReference type="EMBL" id="JBGUBD010000010">
    <property type="protein sequence ID" value="MFA9479636.1"/>
    <property type="molecule type" value="Genomic_DNA"/>
</dbReference>
<dbReference type="PANTHER" id="PTHR43214">
    <property type="entry name" value="TWO-COMPONENT RESPONSE REGULATOR"/>
    <property type="match status" value="1"/>
</dbReference>
<keyword evidence="5" id="KW-1185">Reference proteome</keyword>
<evidence type="ECO:0000313" key="4">
    <source>
        <dbReference type="EMBL" id="MFA9479636.1"/>
    </source>
</evidence>
<evidence type="ECO:0000256" key="2">
    <source>
        <dbReference type="PROSITE-ProRule" id="PRU00169"/>
    </source>
</evidence>
<evidence type="ECO:0000313" key="5">
    <source>
        <dbReference type="Proteomes" id="UP001575105"/>
    </source>
</evidence>
<keyword evidence="1" id="KW-0238">DNA-binding</keyword>
<name>A0ABV4UA82_9BACT</name>
<dbReference type="PANTHER" id="PTHR43214:SF43">
    <property type="entry name" value="TWO-COMPONENT RESPONSE REGULATOR"/>
    <property type="match status" value="1"/>
</dbReference>
<dbReference type="Proteomes" id="UP001575105">
    <property type="component" value="Unassembled WGS sequence"/>
</dbReference>
<proteinExistence type="predicted"/>
<dbReference type="RefSeq" id="WP_425346561.1">
    <property type="nucleotide sequence ID" value="NZ_JBGUBD010000010.1"/>
</dbReference>
<dbReference type="SUPFAM" id="SSF52172">
    <property type="entry name" value="CheY-like"/>
    <property type="match status" value="1"/>
</dbReference>
<dbReference type="Pfam" id="PF00072">
    <property type="entry name" value="Response_reg"/>
    <property type="match status" value="1"/>
</dbReference>
<gene>
    <name evidence="4" type="ORF">ACERK3_15210</name>
</gene>
<evidence type="ECO:0000259" key="3">
    <source>
        <dbReference type="PROSITE" id="PS50110"/>
    </source>
</evidence>
<dbReference type="PROSITE" id="PS50110">
    <property type="entry name" value="RESPONSE_REGULATORY"/>
    <property type="match status" value="1"/>
</dbReference>
<dbReference type="InterPro" id="IPR001789">
    <property type="entry name" value="Sig_transdc_resp-reg_receiver"/>
</dbReference>
<feature type="modified residue" description="4-aspartylphosphate" evidence="2">
    <location>
        <position position="73"/>
    </location>
</feature>
<sequence>MEQTDRHNRSGAAETQPNSMIRVLVVDDHAVVREGLLMVLKRSPEIAVVGEAGDGKAALVEARRLNPDVVLMDVNMPGLNGLQATAALMAENNHVKVIGLSMYNDDEVATLMRQAGASAYLSKGCSTEELTRTIHNVVRDNGAAAAPRNDNAS</sequence>
<dbReference type="CDD" id="cd17535">
    <property type="entry name" value="REC_NarL-like"/>
    <property type="match status" value="1"/>
</dbReference>
<reference evidence="4 5" key="1">
    <citation type="submission" date="2024-08" db="EMBL/GenBank/DDBJ databases">
        <title>Whole-genome sequencing of halo(alkali)philic microorganisms from hypersaline lakes.</title>
        <authorList>
            <person name="Sorokin D.Y."/>
            <person name="Merkel A.Y."/>
            <person name="Messina E."/>
            <person name="Yakimov M."/>
        </authorList>
    </citation>
    <scope>NUCLEOTIDE SEQUENCE [LARGE SCALE GENOMIC DNA]</scope>
    <source>
        <strain evidence="4 5">AB-hyl4</strain>
    </source>
</reference>
<comment type="caution">
    <text evidence="4">The sequence shown here is derived from an EMBL/GenBank/DDBJ whole genome shotgun (WGS) entry which is preliminary data.</text>
</comment>
<organism evidence="4 5">
    <name type="scientific">Natronomicrosphaera hydrolytica</name>
    <dbReference type="NCBI Taxonomy" id="3242702"/>
    <lineage>
        <taxon>Bacteria</taxon>
        <taxon>Pseudomonadati</taxon>
        <taxon>Planctomycetota</taxon>
        <taxon>Phycisphaerae</taxon>
        <taxon>Phycisphaerales</taxon>
        <taxon>Phycisphaeraceae</taxon>
        <taxon>Natronomicrosphaera</taxon>
    </lineage>
</organism>
<dbReference type="Gene3D" id="3.40.50.2300">
    <property type="match status" value="1"/>
</dbReference>
<accession>A0ABV4UA82</accession>
<dbReference type="InterPro" id="IPR058245">
    <property type="entry name" value="NreC/VraR/RcsB-like_REC"/>
</dbReference>
<keyword evidence="2" id="KW-0597">Phosphoprotein</keyword>
<protein>
    <submittedName>
        <fullName evidence="4">Response regulator transcription factor</fullName>
    </submittedName>
</protein>
<feature type="domain" description="Response regulatory" evidence="3">
    <location>
        <begin position="22"/>
        <end position="138"/>
    </location>
</feature>
<dbReference type="InterPro" id="IPR039420">
    <property type="entry name" value="WalR-like"/>
</dbReference>
<evidence type="ECO:0000256" key="1">
    <source>
        <dbReference type="ARBA" id="ARBA00023125"/>
    </source>
</evidence>
<dbReference type="InterPro" id="IPR011006">
    <property type="entry name" value="CheY-like_superfamily"/>
</dbReference>